<organism evidence="1">
    <name type="scientific">marine sediment metagenome</name>
    <dbReference type="NCBI Taxonomy" id="412755"/>
    <lineage>
        <taxon>unclassified sequences</taxon>
        <taxon>metagenomes</taxon>
        <taxon>ecological metagenomes</taxon>
    </lineage>
</organism>
<gene>
    <name evidence="1" type="ORF">LCGC14_2381680</name>
</gene>
<dbReference type="AlphaFoldDB" id="A0A0F9EVI3"/>
<reference evidence="1" key="1">
    <citation type="journal article" date="2015" name="Nature">
        <title>Complex archaea that bridge the gap between prokaryotes and eukaryotes.</title>
        <authorList>
            <person name="Spang A."/>
            <person name="Saw J.H."/>
            <person name="Jorgensen S.L."/>
            <person name="Zaremba-Niedzwiedzka K."/>
            <person name="Martijn J."/>
            <person name="Lind A.E."/>
            <person name="van Eijk R."/>
            <person name="Schleper C."/>
            <person name="Guy L."/>
            <person name="Ettema T.J."/>
        </authorList>
    </citation>
    <scope>NUCLEOTIDE SEQUENCE</scope>
</reference>
<dbReference type="EMBL" id="LAZR01035337">
    <property type="protein sequence ID" value="KKL27788.1"/>
    <property type="molecule type" value="Genomic_DNA"/>
</dbReference>
<proteinExistence type="predicted"/>
<accession>A0A0F9EVI3</accession>
<evidence type="ECO:0000313" key="1">
    <source>
        <dbReference type="EMBL" id="KKL27788.1"/>
    </source>
</evidence>
<protein>
    <submittedName>
        <fullName evidence="1">Uncharacterized protein</fullName>
    </submittedName>
</protein>
<comment type="caution">
    <text evidence="1">The sequence shown here is derived from an EMBL/GenBank/DDBJ whole genome shotgun (WGS) entry which is preliminary data.</text>
</comment>
<name>A0A0F9EVI3_9ZZZZ</name>
<sequence length="91" mass="10573">MSNKPNRAVLLVSAQYLLKSVGIMKVLRLYNYIAERMPHAPYVLITDGEEREIYAIRRELLIGGMSEHRIKVVRTPPTDVLTMFQEWNSQI</sequence>